<reference evidence="14 15" key="1">
    <citation type="journal article" date="2019" name="PLoS Biol.">
        <title>Sex chromosomes control vertical transmission of feminizing Wolbachia symbionts in an isopod.</title>
        <authorList>
            <person name="Becking T."/>
            <person name="Chebbi M.A."/>
            <person name="Giraud I."/>
            <person name="Moumen B."/>
            <person name="Laverre T."/>
            <person name="Caubet Y."/>
            <person name="Peccoud J."/>
            <person name="Gilbert C."/>
            <person name="Cordaux R."/>
        </authorList>
    </citation>
    <scope>NUCLEOTIDE SEQUENCE [LARGE SCALE GENOMIC DNA]</scope>
    <source>
        <strain evidence="14">ANa2</strain>
        <tissue evidence="14">Whole body excluding digestive tract and cuticle</tissue>
    </source>
</reference>
<feature type="compositionally biased region" description="Basic and acidic residues" evidence="10">
    <location>
        <begin position="1838"/>
        <end position="1856"/>
    </location>
</feature>
<dbReference type="InterPro" id="IPR011011">
    <property type="entry name" value="Znf_FYVE_PHD"/>
</dbReference>
<name>A0A5N5SNY3_9CRUS</name>
<proteinExistence type="predicted"/>
<organism evidence="14 15">
    <name type="scientific">Armadillidium nasatum</name>
    <dbReference type="NCBI Taxonomy" id="96803"/>
    <lineage>
        <taxon>Eukaryota</taxon>
        <taxon>Metazoa</taxon>
        <taxon>Ecdysozoa</taxon>
        <taxon>Arthropoda</taxon>
        <taxon>Crustacea</taxon>
        <taxon>Multicrustacea</taxon>
        <taxon>Malacostraca</taxon>
        <taxon>Eumalacostraca</taxon>
        <taxon>Peracarida</taxon>
        <taxon>Isopoda</taxon>
        <taxon>Oniscidea</taxon>
        <taxon>Crinocheta</taxon>
        <taxon>Armadillidiidae</taxon>
        <taxon>Armadillidium</taxon>
    </lineage>
</organism>
<dbReference type="SMART" id="SM00391">
    <property type="entry name" value="MBD"/>
    <property type="match status" value="2"/>
</dbReference>
<dbReference type="SMART" id="SM00249">
    <property type="entry name" value="PHD"/>
    <property type="match status" value="2"/>
</dbReference>
<evidence type="ECO:0000313" key="15">
    <source>
        <dbReference type="Proteomes" id="UP000326759"/>
    </source>
</evidence>
<dbReference type="CDD" id="cd15506">
    <property type="entry name" value="PHD1_KMT2A_like"/>
    <property type="match status" value="1"/>
</dbReference>
<evidence type="ECO:0000313" key="14">
    <source>
        <dbReference type="EMBL" id="KAB7495781.1"/>
    </source>
</evidence>
<keyword evidence="4" id="KW-0862">Zinc</keyword>
<keyword evidence="3 9" id="KW-0863">Zinc-finger</keyword>
<feature type="compositionally biased region" description="Low complexity" evidence="10">
    <location>
        <begin position="611"/>
        <end position="632"/>
    </location>
</feature>
<dbReference type="GO" id="GO:0008270">
    <property type="term" value="F:zinc ion binding"/>
    <property type="evidence" value="ECO:0007669"/>
    <property type="project" value="UniProtKB-KW"/>
</dbReference>
<comment type="subcellular location">
    <subcellularLocation>
        <location evidence="1">Nucleus</location>
    </subcellularLocation>
</comment>
<feature type="region of interest" description="Disordered" evidence="10">
    <location>
        <begin position="611"/>
        <end position="649"/>
    </location>
</feature>
<keyword evidence="7" id="KW-0804">Transcription</keyword>
<feature type="compositionally biased region" description="Basic and acidic residues" evidence="10">
    <location>
        <begin position="174"/>
        <end position="190"/>
    </location>
</feature>
<evidence type="ECO:0000259" key="13">
    <source>
        <dbReference type="PROSITE" id="PS51058"/>
    </source>
</evidence>
<evidence type="ECO:0000256" key="3">
    <source>
        <dbReference type="ARBA" id="ARBA00022771"/>
    </source>
</evidence>
<evidence type="ECO:0000256" key="9">
    <source>
        <dbReference type="PROSITE-ProRule" id="PRU00509"/>
    </source>
</evidence>
<protein>
    <submittedName>
        <fullName evidence="14">Uncharacterized protein</fullName>
    </submittedName>
</protein>
<evidence type="ECO:0000256" key="8">
    <source>
        <dbReference type="ARBA" id="ARBA00023242"/>
    </source>
</evidence>
<dbReference type="InterPro" id="IPR019787">
    <property type="entry name" value="Znf_PHD-finger"/>
</dbReference>
<dbReference type="Pfam" id="PF01429">
    <property type="entry name" value="MBD"/>
    <property type="match status" value="1"/>
</dbReference>
<keyword evidence="6" id="KW-0238">DNA-binding</keyword>
<accession>A0A5N5SNY3</accession>
<feature type="domain" description="CXXC-type" evidence="13">
    <location>
        <begin position="1144"/>
        <end position="1191"/>
    </location>
</feature>
<feature type="compositionally biased region" description="Basic and acidic residues" evidence="10">
    <location>
        <begin position="231"/>
        <end position="242"/>
    </location>
</feature>
<evidence type="ECO:0000256" key="7">
    <source>
        <dbReference type="ARBA" id="ARBA00023163"/>
    </source>
</evidence>
<dbReference type="CDD" id="cd15489">
    <property type="entry name" value="PHD_SF"/>
    <property type="match status" value="1"/>
</dbReference>
<evidence type="ECO:0000259" key="11">
    <source>
        <dbReference type="PROSITE" id="PS50016"/>
    </source>
</evidence>
<comment type="caution">
    <text evidence="14">The sequence shown here is derived from an EMBL/GenBank/DDBJ whole genome shotgun (WGS) entry which is preliminary data.</text>
</comment>
<feature type="region of interest" description="Disordered" evidence="10">
    <location>
        <begin position="1206"/>
        <end position="1233"/>
    </location>
</feature>
<keyword evidence="15" id="KW-1185">Reference proteome</keyword>
<dbReference type="PROSITE" id="PS51058">
    <property type="entry name" value="ZF_CXXC"/>
    <property type="match status" value="1"/>
</dbReference>
<keyword evidence="5" id="KW-0805">Transcription regulation</keyword>
<dbReference type="EMBL" id="SEYY01022119">
    <property type="protein sequence ID" value="KAB7495781.1"/>
    <property type="molecule type" value="Genomic_DNA"/>
</dbReference>
<dbReference type="PROSITE" id="PS50982">
    <property type="entry name" value="MBD"/>
    <property type="match status" value="1"/>
</dbReference>
<dbReference type="Pfam" id="PF02008">
    <property type="entry name" value="zf-CXXC"/>
    <property type="match status" value="1"/>
</dbReference>
<feature type="region of interest" description="Disordered" evidence="10">
    <location>
        <begin position="221"/>
        <end position="257"/>
    </location>
</feature>
<dbReference type="SUPFAM" id="SSF57903">
    <property type="entry name" value="FYVE/PHD zinc finger"/>
    <property type="match status" value="1"/>
</dbReference>
<evidence type="ECO:0000256" key="1">
    <source>
        <dbReference type="ARBA" id="ARBA00004123"/>
    </source>
</evidence>
<dbReference type="PROSITE" id="PS50016">
    <property type="entry name" value="ZF_PHD_2"/>
    <property type="match status" value="1"/>
</dbReference>
<dbReference type="InterPro" id="IPR013083">
    <property type="entry name" value="Znf_RING/FYVE/PHD"/>
</dbReference>
<dbReference type="OrthoDB" id="6356599at2759"/>
<feature type="region of interest" description="Disordered" evidence="10">
    <location>
        <begin position="167"/>
        <end position="200"/>
    </location>
</feature>
<dbReference type="PANTHER" id="PTHR12396">
    <property type="entry name" value="METHYL-CPG BINDING PROTEIN, MBD"/>
    <property type="match status" value="1"/>
</dbReference>
<evidence type="ECO:0000256" key="10">
    <source>
        <dbReference type="SAM" id="MobiDB-lite"/>
    </source>
</evidence>
<gene>
    <name evidence="14" type="ORF">Anas_02708</name>
</gene>
<feature type="domain" description="MBD" evidence="12">
    <location>
        <begin position="542"/>
        <end position="611"/>
    </location>
</feature>
<keyword evidence="2" id="KW-0479">Metal-binding</keyword>
<dbReference type="SUPFAM" id="SSF54171">
    <property type="entry name" value="DNA-binding domain"/>
    <property type="match status" value="2"/>
</dbReference>
<dbReference type="GO" id="GO:0005654">
    <property type="term" value="C:nucleoplasm"/>
    <property type="evidence" value="ECO:0007669"/>
    <property type="project" value="UniProtKB-ARBA"/>
</dbReference>
<evidence type="ECO:0000256" key="2">
    <source>
        <dbReference type="ARBA" id="ARBA00022723"/>
    </source>
</evidence>
<feature type="domain" description="PHD-type" evidence="11">
    <location>
        <begin position="1331"/>
        <end position="1383"/>
    </location>
</feature>
<feature type="region of interest" description="Disordered" evidence="10">
    <location>
        <begin position="1828"/>
        <end position="1880"/>
    </location>
</feature>
<dbReference type="InterPro" id="IPR001739">
    <property type="entry name" value="Methyl_CpG_DNA-bd"/>
</dbReference>
<dbReference type="Gene3D" id="3.30.890.10">
    <property type="entry name" value="Methyl-cpg-binding Protein 2, Chain A"/>
    <property type="match status" value="1"/>
</dbReference>
<evidence type="ECO:0000259" key="12">
    <source>
        <dbReference type="PROSITE" id="PS50982"/>
    </source>
</evidence>
<dbReference type="InterPro" id="IPR002857">
    <property type="entry name" value="Znf_CXXC"/>
</dbReference>
<dbReference type="InterPro" id="IPR001965">
    <property type="entry name" value="Znf_PHD"/>
</dbReference>
<keyword evidence="8" id="KW-0539">Nucleus</keyword>
<evidence type="ECO:0000256" key="6">
    <source>
        <dbReference type="ARBA" id="ARBA00023125"/>
    </source>
</evidence>
<evidence type="ECO:0000256" key="4">
    <source>
        <dbReference type="ARBA" id="ARBA00022833"/>
    </source>
</evidence>
<sequence length="2037" mass="229855">MKIRCGYAQDEDEEDFIGFVNPYDTTVTKKQKKKHQLPSCNKNNVKVNCDSDVNNTIQKSGDVDQNDDTCLSISISGILENATNQEAVILRTSELNNEEKFSQVENSNVDKLRESRKLSKEYSERTSKKFVLPTVSARSSRIIKPNKRLFSDFTLLCSTNQLEEEAKQVVNETTTEHPSKSVKTKQSEHVSDDEEDAKSNDPVCRSITFYTDFITEEFKGQVGRPPKRTLKKGDSQLCEEKNGSISLSPSKGPKEEKVKEKIEKLLRSPWDNRLKQNVKQIGKERDPMSIGMSLNNAKVSKSILRKARLNLNKQTLQKIRSPASVQRLVPLSEDEIADNKCGLCQTINSNTISRYGVSCCDSCHLSINDLTENLKTKLNCLGGQGECQLVGLSMEERCLACWLSKILVTCAMPSLLHDRLRNTLPSVLRERIPTSLGRSCIVNNITPEEAHGDGKTFIGDGSTRNFGSLIDLPGGWKRKIGNEIVVISPSGEKFKTVAKLEEYLDRQGINAQASVLFGNLNSKELSKLEMKTTSKHASKPSSKTNNVVVTTLPGGWTRRIKWRSSGDTFDTYVCSPDGRTFRSRKELSSYFHHIGKVDDIYKYFPVMNPSASSANSSENSEASSTEPVSSSEESADEISPHVSDSEGDEASPIICENILQNIEQETLEEIKSSDLLTCVEESPLKSNSENVTEKLIISNLNGHLQDSNENTSEAVKLDCLGDSYEDNCSPSEKLNSIYNKDDSLSDSFSETEHEVDSCGVNLRLFEKGNESSETKLKKKKKKKKKHKHEKHLKKKEITIDSNVSTVCDVDKLKGLETTDFDPTVTTDIPVQSDFQSFFSDIDLCSNISVHPNDTWQTLINTCNASSLETVDNDEKLESVAVPEHVATIEVSEEINSNVTKQEISKNKKSTQKVVKKPKKIQKLAGFTTEQFGNGWSRKIKWNENGQGKVSFLTSPEGQRIVSSIELMAYFKKAGKTMLELDHYFPKDLVRTLPKEKEECTINNFMDSDVMQRLSPSFTNDSASENKKRKIIHKQPKLLSNKKILKYRARGRIQRAKLLKSNNKDLEKSAKGQINIISDVGPRVKHVCRSQAQVLGMPRAVFPSPEFEQVSQKKLSDNESSKRKGLLLKKKNSQISIVSTPKTERVLKKTVWCNKCPGCTTPNCRECVHCLDMKKYGGPGTKKKPCLKRKCFNPLRSAKSLSIMREENTTNEVAEETSVGGRDDKRSDESQTIDYSTPINSEVELMSDPPTDYIFNEEKTKVEELLHSTEKPIFIPKLVKTSIEPKDKGDIKTGKECVPGSSVNIDYWQQYDAEEMLTSGFPIVTSVPLQIESFCFRCGSAGLEPLLYCIWCCEGIHPFCLEEGEGPENEEEEWFWVCRKCAVCHVCGAGHYDLLQCSGCKKHYHLECLGPSSHISCQPSEDGIWASDPVHLLPFSWPMQTPIIDVRDECMVESSEETVTLLEELENLHSLNQMLDESEFLLKEEICLLPFAMPNAKVNLGESYACSPDKKKNIVVESVCIEDTFTDLAQGDHICLEDEFDGVDCLPPTVSLPNCKEEETVKFYRDVDLFNKISSSKENFTHMADDEYLCLKYKKILPFHQSLVEISLVKLLHMLNNEVFDVLGYPKKKFKEKENLSRERSKSKSPVPKVELSGKSGLDIDLGTAIAIRRSEVQQVIKDLEEIRILEEKRLKEIERENRKRKLETFKELNDKEGVKYGRKRLKLGNNQQMTNSGSEGLVEESFLEYKGNPSHNHWQPQTWEEFDELLFKRPKSSLSCRSKKLLKIDNKNKIKRKRGRPRLLSPSFKKARKLKLSQCSVKITRLELRKWKAKRKKLSPRKSSEKRLSRSPRDDNKSTENGDTLEGETVEAETSSANLDDVVVPNSSGVDINSQVVQDSECINENYEIKTTESGDRPLIDTVVCEISTASSGIDSSSLLEQENSIVITHEEVNDSYLDSLNNSSKEALIEINEFEDIQSGNIVESDKEPMKNEKVHKRVSFQSNSILCEKDELITSKRPRRHTFGRASELASLRKAMMDL</sequence>
<evidence type="ECO:0000256" key="5">
    <source>
        <dbReference type="ARBA" id="ARBA00023015"/>
    </source>
</evidence>
<dbReference type="Proteomes" id="UP000326759">
    <property type="component" value="Unassembled WGS sequence"/>
</dbReference>
<dbReference type="InterPro" id="IPR016177">
    <property type="entry name" value="DNA-bd_dom_sf"/>
</dbReference>
<dbReference type="GO" id="GO:0003677">
    <property type="term" value="F:DNA binding"/>
    <property type="evidence" value="ECO:0007669"/>
    <property type="project" value="UniProtKB-KW"/>
</dbReference>
<dbReference type="Gene3D" id="3.30.40.10">
    <property type="entry name" value="Zinc/RING finger domain, C3HC4 (zinc finger)"/>
    <property type="match status" value="1"/>
</dbReference>